<accession>A0A5B7DL24</accession>
<keyword evidence="2" id="KW-1185">Reference proteome</keyword>
<evidence type="ECO:0000313" key="1">
    <source>
        <dbReference type="EMBL" id="MPC22200.1"/>
    </source>
</evidence>
<proteinExistence type="predicted"/>
<gene>
    <name evidence="1" type="ORF">E2C01_015210</name>
</gene>
<dbReference type="Proteomes" id="UP000324222">
    <property type="component" value="Unassembled WGS sequence"/>
</dbReference>
<dbReference type="AlphaFoldDB" id="A0A5B7DL24"/>
<name>A0A5B7DL24_PORTR</name>
<organism evidence="1 2">
    <name type="scientific">Portunus trituberculatus</name>
    <name type="common">Swimming crab</name>
    <name type="synonym">Neptunus trituberculatus</name>
    <dbReference type="NCBI Taxonomy" id="210409"/>
    <lineage>
        <taxon>Eukaryota</taxon>
        <taxon>Metazoa</taxon>
        <taxon>Ecdysozoa</taxon>
        <taxon>Arthropoda</taxon>
        <taxon>Crustacea</taxon>
        <taxon>Multicrustacea</taxon>
        <taxon>Malacostraca</taxon>
        <taxon>Eumalacostraca</taxon>
        <taxon>Eucarida</taxon>
        <taxon>Decapoda</taxon>
        <taxon>Pleocyemata</taxon>
        <taxon>Brachyura</taxon>
        <taxon>Eubrachyura</taxon>
        <taxon>Portunoidea</taxon>
        <taxon>Portunidae</taxon>
        <taxon>Portuninae</taxon>
        <taxon>Portunus</taxon>
    </lineage>
</organism>
<reference evidence="1 2" key="1">
    <citation type="submission" date="2019-05" db="EMBL/GenBank/DDBJ databases">
        <title>Another draft genome of Portunus trituberculatus and its Hox gene families provides insights of decapod evolution.</title>
        <authorList>
            <person name="Jeong J.-H."/>
            <person name="Song I."/>
            <person name="Kim S."/>
            <person name="Choi T."/>
            <person name="Kim D."/>
            <person name="Ryu S."/>
            <person name="Kim W."/>
        </authorList>
    </citation>
    <scope>NUCLEOTIDE SEQUENCE [LARGE SCALE GENOMIC DNA]</scope>
    <source>
        <tissue evidence="1">Muscle</tissue>
    </source>
</reference>
<sequence>MTDILTSSERVIVHRWQAMHYFNKVNELNILQATSTQGRRNHKSDKEDSEAKLFIELAGKA</sequence>
<dbReference type="EMBL" id="VSRR010001060">
    <property type="protein sequence ID" value="MPC22200.1"/>
    <property type="molecule type" value="Genomic_DNA"/>
</dbReference>
<evidence type="ECO:0000313" key="2">
    <source>
        <dbReference type="Proteomes" id="UP000324222"/>
    </source>
</evidence>
<comment type="caution">
    <text evidence="1">The sequence shown here is derived from an EMBL/GenBank/DDBJ whole genome shotgun (WGS) entry which is preliminary data.</text>
</comment>
<protein>
    <submittedName>
        <fullName evidence="1">Uncharacterized protein</fullName>
    </submittedName>
</protein>